<sequence>MGNVEQAEVQHMQERIDHLEKENRYLKDLLDRAGISYEQTPTENQAQEDIFDSNQGARIQHVGITEELANRFFSRFWGRQDVYSKRYVKKGTGEAGYYPQCNYFWSEKCPRKMGKKIKCRDCNSQSWKKLDIAVLKKHLEGKAADASDVIGIYPLLLDDTCRFLVFDFDNHEKDTDKECASNADEKWKEEVEALREICRLNGIDALAERSRSGRGAHVWIFFQSAVDASLARKFGFALLEKGAESVNLKSFTYYDRMLPAQDHIPDGGKSGKPGLGNLIALPLQGQALKEGNSAFIDENWNAYPNQWDELFRRQRLSKEFMEACIKSWQPVNPFGEIIENQDSQGHEQQSQEQQGQKRQNKERMKPWEQNREFLAEDVDGKLMLTLSNLIYVDTSNLKPRIQNRIRKMAAFANPVFYKNQAMGLSNFANGRYIYLGQDEGGYIGIPRGLQEELIERCERAGITWEKEDARVQGRGIQVEFNGQLREAQAVAAEKMLEHETGILSAATAFGKTVVCSYLIAAKKVSALILLESSSLIEQWQEALAKFLMIDEELPEYQTPSGWVRKRKSIIGKLQGAHDSMTGIIDIAMAGSLYKKGELHPRLQEYGMVIVDECHHAASDTIVGILREAKARYVYGVTATPMRGDGLEKITYRMIGPVRYSYGARDMAKEQGIRHFVYPRFTRTVSPHRLGEQMHVNEAYKLIRDNDMRNEQIAADVKFCIEKGRSPVVLSRYKEHARLLYERLREYADRAFLLLGDNPKKEQKKLMEELRQVSREQSVLLVATGQLIGEGFDYPRLDTLIMATPIAWKGVVEQYAGRLNREYEGKETVIVYDYVDRHIPVFDRMYAKRLRAYKQIGYEICTGIEAAEAKHTNAIFDIDNYGAVYRQDLSEVSKEIVISSPGLRRDKVHQMIELLGRRQEEGVLVTVVTWHPDTYKFGSSEARMNLMEELRQAGFQVRLVDDSCEHYTIIDREIVWYGSVSFLSKEDAEDNLMRVRSGKIAEELLEMTFGGEESPEVW</sequence>
<dbReference type="PANTHER" id="PTHR47396">
    <property type="entry name" value="TYPE I RESTRICTION ENZYME ECOKI R PROTEIN"/>
    <property type="match status" value="1"/>
</dbReference>
<dbReference type="CDD" id="cd00525">
    <property type="entry name" value="AE_Prim_S_like"/>
    <property type="match status" value="1"/>
</dbReference>
<dbReference type="SMART" id="SM00487">
    <property type="entry name" value="DEXDc"/>
    <property type="match status" value="1"/>
</dbReference>
<keyword evidence="5" id="KW-1185">Reference proteome</keyword>
<dbReference type="SUPFAM" id="SSF52540">
    <property type="entry name" value="P-loop containing nucleoside triphosphate hydrolases"/>
    <property type="match status" value="1"/>
</dbReference>
<dbReference type="RefSeq" id="WP_242982634.1">
    <property type="nucleotide sequence ID" value="NZ_JANJZD010000065.1"/>
</dbReference>
<dbReference type="InterPro" id="IPR027417">
    <property type="entry name" value="P-loop_NTPase"/>
</dbReference>
<dbReference type="Gene3D" id="3.30.870.10">
    <property type="entry name" value="Endonuclease Chain A"/>
    <property type="match status" value="1"/>
</dbReference>
<feature type="coiled-coil region" evidence="1">
    <location>
        <begin position="2"/>
        <end position="29"/>
    </location>
</feature>
<reference evidence="4 5" key="1">
    <citation type="submission" date="2018-01" db="EMBL/GenBank/DDBJ databases">
        <authorList>
            <person name="Gaut B.S."/>
            <person name="Morton B.R."/>
            <person name="Clegg M.T."/>
            <person name="Duvall M.R."/>
        </authorList>
    </citation>
    <scope>NUCLEOTIDE SEQUENCE [LARGE SCALE GENOMIC DNA]</scope>
    <source>
        <strain evidence="4">GP69</strain>
    </source>
</reference>
<evidence type="ECO:0000256" key="1">
    <source>
        <dbReference type="SAM" id="Coils"/>
    </source>
</evidence>
<dbReference type="InterPro" id="IPR014001">
    <property type="entry name" value="Helicase_ATP-bd"/>
</dbReference>
<keyword evidence="1" id="KW-0175">Coiled coil</keyword>
<gene>
    <name evidence="4" type="ORF">AMURIS_05385</name>
</gene>
<dbReference type="SUPFAM" id="SSF56024">
    <property type="entry name" value="Phospholipase D/nuclease"/>
    <property type="match status" value="1"/>
</dbReference>
<evidence type="ECO:0000256" key="2">
    <source>
        <dbReference type="SAM" id="MobiDB-lite"/>
    </source>
</evidence>
<dbReference type="Proteomes" id="UP000236311">
    <property type="component" value="Unassembled WGS sequence"/>
</dbReference>
<dbReference type="GO" id="GO:0005829">
    <property type="term" value="C:cytosol"/>
    <property type="evidence" value="ECO:0007669"/>
    <property type="project" value="TreeGrafter"/>
</dbReference>
<dbReference type="PROSITE" id="PS51192">
    <property type="entry name" value="HELICASE_ATP_BIND_1"/>
    <property type="match status" value="1"/>
</dbReference>
<organism evidence="4 5">
    <name type="scientific">Acetatifactor muris</name>
    <dbReference type="NCBI Taxonomy" id="879566"/>
    <lineage>
        <taxon>Bacteria</taxon>
        <taxon>Bacillati</taxon>
        <taxon>Bacillota</taxon>
        <taxon>Clostridia</taxon>
        <taxon>Lachnospirales</taxon>
        <taxon>Lachnospiraceae</taxon>
        <taxon>Acetatifactor</taxon>
    </lineage>
</organism>
<dbReference type="CDD" id="cd09126">
    <property type="entry name" value="PLDc_C_DEXD_like"/>
    <property type="match status" value="1"/>
</dbReference>
<dbReference type="EMBL" id="OFSM01000059">
    <property type="protein sequence ID" value="SOY32620.1"/>
    <property type="molecule type" value="Genomic_DNA"/>
</dbReference>
<dbReference type="PANTHER" id="PTHR47396:SF1">
    <property type="entry name" value="ATP-DEPENDENT HELICASE IRC3-RELATED"/>
    <property type="match status" value="1"/>
</dbReference>
<feature type="compositionally biased region" description="Low complexity" evidence="2">
    <location>
        <begin position="342"/>
        <end position="357"/>
    </location>
</feature>
<evidence type="ECO:0000313" key="5">
    <source>
        <dbReference type="Proteomes" id="UP000236311"/>
    </source>
</evidence>
<dbReference type="Pfam" id="PF22548">
    <property type="entry name" value="AEP-TOTE"/>
    <property type="match status" value="1"/>
</dbReference>
<dbReference type="GO" id="GO:0016787">
    <property type="term" value="F:hydrolase activity"/>
    <property type="evidence" value="ECO:0007669"/>
    <property type="project" value="InterPro"/>
</dbReference>
<dbReference type="InterPro" id="IPR054347">
    <property type="entry name" value="TOTE_primase"/>
</dbReference>
<name>A0A2K4ZQ69_9FIRM</name>
<dbReference type="InterPro" id="IPR006935">
    <property type="entry name" value="Helicase/UvrB_N"/>
</dbReference>
<protein>
    <submittedName>
        <fullName evidence="4">Type III restriction enzyme, res subunit</fullName>
    </submittedName>
</protein>
<accession>A0A2K4ZQ69</accession>
<feature type="region of interest" description="Disordered" evidence="2">
    <location>
        <begin position="342"/>
        <end position="366"/>
    </location>
</feature>
<evidence type="ECO:0000313" key="4">
    <source>
        <dbReference type="EMBL" id="SOY32620.1"/>
    </source>
</evidence>
<dbReference type="Pfam" id="PF04851">
    <property type="entry name" value="ResIII"/>
    <property type="match status" value="1"/>
</dbReference>
<dbReference type="GO" id="GO:0003677">
    <property type="term" value="F:DNA binding"/>
    <property type="evidence" value="ECO:0007669"/>
    <property type="project" value="InterPro"/>
</dbReference>
<dbReference type="InterPro" id="IPR050742">
    <property type="entry name" value="Helicase_Restrict-Modif_Enz"/>
</dbReference>
<evidence type="ECO:0000259" key="3">
    <source>
        <dbReference type="PROSITE" id="PS51192"/>
    </source>
</evidence>
<dbReference type="AlphaFoldDB" id="A0A2K4ZQ69"/>
<feature type="domain" description="Helicase ATP-binding" evidence="3">
    <location>
        <begin position="492"/>
        <end position="658"/>
    </location>
</feature>
<dbReference type="CDD" id="cd18785">
    <property type="entry name" value="SF2_C"/>
    <property type="match status" value="1"/>
</dbReference>
<dbReference type="Gene3D" id="3.40.50.300">
    <property type="entry name" value="P-loop containing nucleotide triphosphate hydrolases"/>
    <property type="match status" value="2"/>
</dbReference>
<dbReference type="GO" id="GO:0005524">
    <property type="term" value="F:ATP binding"/>
    <property type="evidence" value="ECO:0007669"/>
    <property type="project" value="InterPro"/>
</dbReference>
<proteinExistence type="predicted"/>